<dbReference type="PROSITE" id="PS51644">
    <property type="entry name" value="HTH_OST"/>
    <property type="match status" value="1"/>
</dbReference>
<evidence type="ECO:0000313" key="3">
    <source>
        <dbReference type="Proteomes" id="UP001159257"/>
    </source>
</evidence>
<evidence type="ECO:0000313" key="2">
    <source>
        <dbReference type="EMBL" id="SMR71693.1"/>
    </source>
</evidence>
<dbReference type="InterPro" id="IPR025605">
    <property type="entry name" value="OST-HTH/LOTUS_dom"/>
</dbReference>
<comment type="caution">
    <text evidence="2">The sequence shown here is derived from an EMBL/GenBank/DDBJ whole genome shotgun (WGS) entry which is preliminary data.</text>
</comment>
<protein>
    <submittedName>
        <fullName evidence="2">OST-HTH/LOTUS domain-containing protein</fullName>
    </submittedName>
</protein>
<proteinExistence type="predicted"/>
<dbReference type="CDD" id="cd10146">
    <property type="entry name" value="LabA_like_C"/>
    <property type="match status" value="1"/>
</dbReference>
<gene>
    <name evidence="2" type="ORF">SAMN04487964_102311</name>
</gene>
<reference evidence="2 3" key="1">
    <citation type="submission" date="2017-05" db="EMBL/GenBank/DDBJ databases">
        <authorList>
            <person name="Varghese N."/>
            <person name="Submissions S."/>
        </authorList>
    </citation>
    <scope>NUCLEOTIDE SEQUENCE [LARGE SCALE GENOMIC DNA]</scope>
    <source>
        <strain evidence="2 3">CGMCC 1.7287</strain>
    </source>
</reference>
<dbReference type="Proteomes" id="UP001159257">
    <property type="component" value="Unassembled WGS sequence"/>
</dbReference>
<dbReference type="EMBL" id="FXWV01000002">
    <property type="protein sequence ID" value="SMR71693.1"/>
    <property type="molecule type" value="Genomic_DNA"/>
</dbReference>
<dbReference type="Pfam" id="PF12872">
    <property type="entry name" value="OST-HTH"/>
    <property type="match status" value="1"/>
</dbReference>
<dbReference type="InterPro" id="IPR041966">
    <property type="entry name" value="LOTUS-like"/>
</dbReference>
<dbReference type="RefSeq" id="WP_239042313.1">
    <property type="nucleotide sequence ID" value="NZ_BAAAEY010000001.1"/>
</dbReference>
<keyword evidence="3" id="KW-1185">Reference proteome</keyword>
<organism evidence="2 3">
    <name type="scientific">Marinobacterium sediminicola</name>
    <dbReference type="NCBI Taxonomy" id="518898"/>
    <lineage>
        <taxon>Bacteria</taxon>
        <taxon>Pseudomonadati</taxon>
        <taxon>Pseudomonadota</taxon>
        <taxon>Gammaproteobacteria</taxon>
        <taxon>Oceanospirillales</taxon>
        <taxon>Oceanospirillaceae</taxon>
        <taxon>Marinobacterium</taxon>
    </lineage>
</organism>
<accession>A0ABY1RXL9</accession>
<evidence type="ECO:0000259" key="1">
    <source>
        <dbReference type="PROSITE" id="PS51644"/>
    </source>
</evidence>
<dbReference type="PANTHER" id="PTHR35811">
    <property type="entry name" value="SLR1870 PROTEIN"/>
    <property type="match status" value="1"/>
</dbReference>
<feature type="domain" description="HTH OST-type" evidence="1">
    <location>
        <begin position="1"/>
        <end position="68"/>
    </location>
</feature>
<sequence length="72" mass="8014">MIRTGIDAASDDNGWAHLGFVGNYIAKASPDFDPRNYGYKKLSDLVEAIGLFEIQWDGKVVLIRDARKNGSR</sequence>
<dbReference type="Gene3D" id="3.30.420.610">
    <property type="entry name" value="LOTUS domain-like"/>
    <property type="match status" value="1"/>
</dbReference>
<name>A0ABY1RXL9_9GAMM</name>
<dbReference type="PANTHER" id="PTHR35811:SF1">
    <property type="entry name" value="HTH OST-TYPE DOMAIN-CONTAINING PROTEIN"/>
    <property type="match status" value="1"/>
</dbReference>